<keyword evidence="2" id="KW-1185">Reference proteome</keyword>
<evidence type="ECO:0000313" key="1">
    <source>
        <dbReference type="EMBL" id="MDA5110979.1"/>
    </source>
</evidence>
<dbReference type="AlphaFoldDB" id="A0A9X3TUY3"/>
<gene>
    <name evidence="1" type="ORF">O3V59_21835</name>
</gene>
<feature type="non-terminal residue" evidence="1">
    <location>
        <position position="1"/>
    </location>
</feature>
<dbReference type="Proteomes" id="UP001151071">
    <property type="component" value="Unassembled WGS sequence"/>
</dbReference>
<dbReference type="RefSeq" id="WP_271141042.1">
    <property type="nucleotide sequence ID" value="NZ_JAPYYP010000055.1"/>
</dbReference>
<accession>A0A9X3TUY3</accession>
<proteinExistence type="predicted"/>
<evidence type="ECO:0000313" key="2">
    <source>
        <dbReference type="Proteomes" id="UP001151071"/>
    </source>
</evidence>
<sequence>LRLPLRGTEGGILTEGNFTHKYGLDLNNFSNDQKKYNGQSICVPDNIKKAVERNGLIDRLTDIALVYEIFCGQPGFSDPLMIMTLSKPAVKKKADADPGAFYRYLTSAIQNNIQQNAPTRVAPPMPVSSVFMDKLPASVLEQREWEAKQEVKHDSGNTRTVWDDPDLREKLMALRQK</sequence>
<comment type="caution">
    <text evidence="1">The sequence shown here is derived from an EMBL/GenBank/DDBJ whole genome shotgun (WGS) entry which is preliminary data.</text>
</comment>
<name>A0A9X3TUY3_9BACL</name>
<protein>
    <submittedName>
        <fullName evidence="1">Uncharacterized protein</fullName>
    </submittedName>
</protein>
<dbReference type="EMBL" id="JAPYYP010000055">
    <property type="protein sequence ID" value="MDA5110979.1"/>
    <property type="molecule type" value="Genomic_DNA"/>
</dbReference>
<organism evidence="1 2">
    <name type="scientific">Brevibacillus thermoruber</name>
    <dbReference type="NCBI Taxonomy" id="33942"/>
    <lineage>
        <taxon>Bacteria</taxon>
        <taxon>Bacillati</taxon>
        <taxon>Bacillota</taxon>
        <taxon>Bacilli</taxon>
        <taxon>Bacillales</taxon>
        <taxon>Paenibacillaceae</taxon>
        <taxon>Brevibacillus</taxon>
    </lineage>
</organism>
<reference evidence="1" key="1">
    <citation type="submission" date="2022-12" db="EMBL/GenBank/DDBJ databases">
        <title>Draft genome sequence of the thermophilic strain Brevibacillus thermoruber HT42, isolated from Los Humeros, Puebla, Mexico, with biotechnological potential.</title>
        <authorList>
            <person name="Lara Sanchez J."/>
            <person name="Solis Palacios R."/>
            <person name="Bustos Baena A.S."/>
            <person name="Ruz Baez A.E."/>
            <person name="Espinosa Luna G."/>
            <person name="Oliart Ros R.M."/>
        </authorList>
    </citation>
    <scope>NUCLEOTIDE SEQUENCE</scope>
    <source>
        <strain evidence="1">HT42</strain>
    </source>
</reference>